<evidence type="ECO:0000313" key="2">
    <source>
        <dbReference type="EMBL" id="KAG1796620.1"/>
    </source>
</evidence>
<dbReference type="Proteomes" id="UP000719766">
    <property type="component" value="Unassembled WGS sequence"/>
</dbReference>
<dbReference type="RefSeq" id="XP_041161977.1">
    <property type="nucleotide sequence ID" value="XM_041302554.1"/>
</dbReference>
<feature type="chain" id="PRO_5040493497" description="Secreted protein" evidence="1">
    <location>
        <begin position="20"/>
        <end position="98"/>
    </location>
</feature>
<dbReference type="EMBL" id="JABBWE010000018">
    <property type="protein sequence ID" value="KAG1796620.1"/>
    <property type="molecule type" value="Genomic_DNA"/>
</dbReference>
<evidence type="ECO:0000313" key="3">
    <source>
        <dbReference type="Proteomes" id="UP000719766"/>
    </source>
</evidence>
<reference evidence="2" key="1">
    <citation type="journal article" date="2020" name="New Phytol.">
        <title>Comparative genomics reveals dynamic genome evolution in host specialist ectomycorrhizal fungi.</title>
        <authorList>
            <person name="Lofgren L.A."/>
            <person name="Nguyen N.H."/>
            <person name="Vilgalys R."/>
            <person name="Ruytinx J."/>
            <person name="Liao H.L."/>
            <person name="Branco S."/>
            <person name="Kuo A."/>
            <person name="LaButti K."/>
            <person name="Lipzen A."/>
            <person name="Andreopoulos W."/>
            <person name="Pangilinan J."/>
            <person name="Riley R."/>
            <person name="Hundley H."/>
            <person name="Na H."/>
            <person name="Barry K."/>
            <person name="Grigoriev I.V."/>
            <person name="Stajich J.E."/>
            <person name="Kennedy P.G."/>
        </authorList>
    </citation>
    <scope>NUCLEOTIDE SEQUENCE</scope>
    <source>
        <strain evidence="2">S12</strain>
    </source>
</reference>
<protein>
    <recommendedName>
        <fullName evidence="4">Secreted protein</fullName>
    </recommendedName>
</protein>
<dbReference type="AlphaFoldDB" id="A0A9P7DJI4"/>
<evidence type="ECO:0008006" key="4">
    <source>
        <dbReference type="Google" id="ProtNLM"/>
    </source>
</evidence>
<organism evidence="2 3">
    <name type="scientific">Suillus plorans</name>
    <dbReference type="NCBI Taxonomy" id="116603"/>
    <lineage>
        <taxon>Eukaryota</taxon>
        <taxon>Fungi</taxon>
        <taxon>Dikarya</taxon>
        <taxon>Basidiomycota</taxon>
        <taxon>Agaricomycotina</taxon>
        <taxon>Agaricomycetes</taxon>
        <taxon>Agaricomycetidae</taxon>
        <taxon>Boletales</taxon>
        <taxon>Suillineae</taxon>
        <taxon>Suillaceae</taxon>
        <taxon>Suillus</taxon>
    </lineage>
</organism>
<proteinExistence type="predicted"/>
<keyword evidence="1" id="KW-0732">Signal</keyword>
<accession>A0A9P7DJI4</accession>
<evidence type="ECO:0000256" key="1">
    <source>
        <dbReference type="SAM" id="SignalP"/>
    </source>
</evidence>
<dbReference type="GeneID" id="64596318"/>
<sequence>MINCTVALLPLIPIYISSSSSIAPGFHDYGVIQRKYRFSDDWSWYIINCFLDFDCASLDLFQETYHSISRKLAEQTPRCHHLVHLSNCAPDVRTDVVL</sequence>
<comment type="caution">
    <text evidence="2">The sequence shown here is derived from an EMBL/GenBank/DDBJ whole genome shotgun (WGS) entry which is preliminary data.</text>
</comment>
<keyword evidence="3" id="KW-1185">Reference proteome</keyword>
<gene>
    <name evidence="2" type="ORF">HD556DRAFT_1358859</name>
</gene>
<feature type="signal peptide" evidence="1">
    <location>
        <begin position="1"/>
        <end position="19"/>
    </location>
</feature>
<name>A0A9P7DJI4_9AGAM</name>